<evidence type="ECO:0000313" key="1">
    <source>
        <dbReference type="EMBL" id="MBM7131580.1"/>
    </source>
</evidence>
<sequence length="117" mass="12816">MNQEAFHFGSATPVRRIETPAARATDPVSSHIAAERVTTSGVRQTQLERIVAAIYAYPGRTAGELAELTGLTHVQIDRRTGDMRLSAKVVFGAIRQCRVLGSQMQTLWPVEAQRLVA</sequence>
<organism evidence="1 2">
    <name type="scientific">Dyella mobilis</name>
    <dbReference type="NCBI Taxonomy" id="1849582"/>
    <lineage>
        <taxon>Bacteria</taxon>
        <taxon>Pseudomonadati</taxon>
        <taxon>Pseudomonadota</taxon>
        <taxon>Gammaproteobacteria</taxon>
        <taxon>Lysobacterales</taxon>
        <taxon>Rhodanobacteraceae</taxon>
        <taxon>Dyella</taxon>
    </lineage>
</organism>
<evidence type="ECO:0000313" key="2">
    <source>
        <dbReference type="Proteomes" id="UP001430193"/>
    </source>
</evidence>
<keyword evidence="2" id="KW-1185">Reference proteome</keyword>
<name>A0ABS2KK90_9GAMM</name>
<proteinExistence type="predicted"/>
<dbReference type="EMBL" id="JADIKF010000040">
    <property type="protein sequence ID" value="MBM7131580.1"/>
    <property type="molecule type" value="Genomic_DNA"/>
</dbReference>
<protein>
    <submittedName>
        <fullName evidence="1">MarR family transcriptional regulator</fullName>
    </submittedName>
</protein>
<comment type="caution">
    <text evidence="1">The sequence shown here is derived from an EMBL/GenBank/DDBJ whole genome shotgun (WGS) entry which is preliminary data.</text>
</comment>
<dbReference type="RefSeq" id="WP_204633139.1">
    <property type="nucleotide sequence ID" value="NZ_BSOC01000001.1"/>
</dbReference>
<gene>
    <name evidence="1" type="ORF">ISS99_18820</name>
</gene>
<accession>A0ABS2KK90</accession>
<reference evidence="1" key="1">
    <citation type="submission" date="2020-10" db="EMBL/GenBank/DDBJ databases">
        <title>Phylogeny of dyella-like bacteria.</title>
        <authorList>
            <person name="Fu J."/>
        </authorList>
    </citation>
    <scope>NUCLEOTIDE SEQUENCE</scope>
    <source>
        <strain evidence="1">DHON07</strain>
    </source>
</reference>
<dbReference type="Proteomes" id="UP001430193">
    <property type="component" value="Unassembled WGS sequence"/>
</dbReference>